<keyword evidence="7" id="KW-1185">Reference proteome</keyword>
<name>A0A518ALQ6_9BACT</name>
<dbReference type="Proteomes" id="UP000315750">
    <property type="component" value="Chromosome"/>
</dbReference>
<dbReference type="EMBL" id="CP036278">
    <property type="protein sequence ID" value="QDU55657.1"/>
    <property type="molecule type" value="Genomic_DNA"/>
</dbReference>
<feature type="transmembrane region" description="Helical" evidence="4">
    <location>
        <begin position="59"/>
        <end position="76"/>
    </location>
</feature>
<feature type="transmembrane region" description="Helical" evidence="4">
    <location>
        <begin position="232"/>
        <end position="251"/>
    </location>
</feature>
<feature type="transmembrane region" description="Helical" evidence="4">
    <location>
        <begin position="143"/>
        <end position="165"/>
    </location>
</feature>
<feature type="transmembrane region" description="Helical" evidence="4">
    <location>
        <begin position="110"/>
        <end position="131"/>
    </location>
</feature>
<feature type="transmembrane region" description="Helical" evidence="4">
    <location>
        <begin position="359"/>
        <end position="381"/>
    </location>
</feature>
<proteinExistence type="predicted"/>
<sequence length="428" mass="44626">MSKTPAPRTSMPADPAYAWVMIPVAILMQAGTSPGQSFGVSLFMGPIREELGLSETSITGAYMIASALAALPLMGIGRLMDRWGLRIVSMALVLAVGSACFAISKVQGVVGLTCAFFALRAFGQGALSMAASNTLGTWFSRRLGVASGLAGIGMSATVAIVPLGILALIQQYGWRDAYAIVGGIVIAILMPLMLVVYRNNTKVVEVIPSENEPPVSDGPDFTLAEAVRTPTYWVAVAATALTGMIATALFINLSRLFSENGFTAEQAALVFPISATAMGIMQIKGGLLADHIPLRILLGSSILLLGTSALCLGMPGSIFMAYVGAAALGANQGLLQVTGNTLWPRYFGRRNLGSIRSSVWTAMVISCSVGPFIMGFTLELLGSYDASVWLFVSLSTVIAVAAFGFAGPPVPVAETEETPLQEAPAMAS</sequence>
<reference evidence="6 7" key="1">
    <citation type="submission" date="2019-02" db="EMBL/GenBank/DDBJ databases">
        <title>Deep-cultivation of Planctomycetes and their phenomic and genomic characterization uncovers novel biology.</title>
        <authorList>
            <person name="Wiegand S."/>
            <person name="Jogler M."/>
            <person name="Boedeker C."/>
            <person name="Pinto D."/>
            <person name="Vollmers J."/>
            <person name="Rivas-Marin E."/>
            <person name="Kohn T."/>
            <person name="Peeters S.H."/>
            <person name="Heuer A."/>
            <person name="Rast P."/>
            <person name="Oberbeckmann S."/>
            <person name="Bunk B."/>
            <person name="Jeske O."/>
            <person name="Meyerdierks A."/>
            <person name="Storesund J.E."/>
            <person name="Kallscheuer N."/>
            <person name="Luecker S."/>
            <person name="Lage O.M."/>
            <person name="Pohl T."/>
            <person name="Merkel B.J."/>
            <person name="Hornburger P."/>
            <person name="Mueller R.-W."/>
            <person name="Bruemmer F."/>
            <person name="Labrenz M."/>
            <person name="Spormann A.M."/>
            <person name="Op den Camp H."/>
            <person name="Overmann J."/>
            <person name="Amann R."/>
            <person name="Jetten M.S.M."/>
            <person name="Mascher T."/>
            <person name="Medema M.H."/>
            <person name="Devos D.P."/>
            <person name="Kaster A.-K."/>
            <person name="Ovreas L."/>
            <person name="Rohde M."/>
            <person name="Galperin M.Y."/>
            <person name="Jogler C."/>
        </authorList>
    </citation>
    <scope>NUCLEOTIDE SEQUENCE [LARGE SCALE GENOMIC DNA]</scope>
    <source>
        <strain evidence="6 7">Pan181</strain>
    </source>
</reference>
<dbReference type="PANTHER" id="PTHR11360:SF308">
    <property type="entry name" value="BLL3089 PROTEIN"/>
    <property type="match status" value="1"/>
</dbReference>
<dbReference type="Pfam" id="PF07690">
    <property type="entry name" value="MFS_1"/>
    <property type="match status" value="1"/>
</dbReference>
<protein>
    <submittedName>
        <fullName evidence="6">Major Facilitator Superfamily protein</fullName>
    </submittedName>
</protein>
<evidence type="ECO:0000256" key="4">
    <source>
        <dbReference type="SAM" id="Phobius"/>
    </source>
</evidence>
<evidence type="ECO:0000259" key="5">
    <source>
        <dbReference type="PROSITE" id="PS50850"/>
    </source>
</evidence>
<dbReference type="InterPro" id="IPR020846">
    <property type="entry name" value="MFS_dom"/>
</dbReference>
<dbReference type="KEGG" id="amuc:Pan181_18500"/>
<evidence type="ECO:0000256" key="3">
    <source>
        <dbReference type="ARBA" id="ARBA00023136"/>
    </source>
</evidence>
<dbReference type="AlphaFoldDB" id="A0A518ALQ6"/>
<dbReference type="PANTHER" id="PTHR11360">
    <property type="entry name" value="MONOCARBOXYLATE TRANSPORTER"/>
    <property type="match status" value="1"/>
</dbReference>
<dbReference type="InterPro" id="IPR011701">
    <property type="entry name" value="MFS"/>
</dbReference>
<evidence type="ECO:0000313" key="7">
    <source>
        <dbReference type="Proteomes" id="UP000315750"/>
    </source>
</evidence>
<dbReference type="PROSITE" id="PS50850">
    <property type="entry name" value="MFS"/>
    <property type="match status" value="1"/>
</dbReference>
<gene>
    <name evidence="6" type="ORF">Pan181_18500</name>
</gene>
<dbReference type="Gene3D" id="1.20.1250.20">
    <property type="entry name" value="MFS general substrate transporter like domains"/>
    <property type="match status" value="2"/>
</dbReference>
<organism evidence="6 7">
    <name type="scientific">Aeoliella mucimassa</name>
    <dbReference type="NCBI Taxonomy" id="2527972"/>
    <lineage>
        <taxon>Bacteria</taxon>
        <taxon>Pseudomonadati</taxon>
        <taxon>Planctomycetota</taxon>
        <taxon>Planctomycetia</taxon>
        <taxon>Pirellulales</taxon>
        <taxon>Lacipirellulaceae</taxon>
        <taxon>Aeoliella</taxon>
    </lineage>
</organism>
<keyword evidence="1 4" id="KW-0812">Transmembrane</keyword>
<keyword evidence="2 4" id="KW-1133">Transmembrane helix</keyword>
<feature type="domain" description="Major facilitator superfamily (MFS) profile" evidence="5">
    <location>
        <begin position="231"/>
        <end position="428"/>
    </location>
</feature>
<dbReference type="OrthoDB" id="182417at2"/>
<evidence type="ECO:0000313" key="6">
    <source>
        <dbReference type="EMBL" id="QDU55657.1"/>
    </source>
</evidence>
<dbReference type="RefSeq" id="WP_145246492.1">
    <property type="nucleotide sequence ID" value="NZ_CP036278.1"/>
</dbReference>
<dbReference type="GO" id="GO:0022857">
    <property type="term" value="F:transmembrane transporter activity"/>
    <property type="evidence" value="ECO:0007669"/>
    <property type="project" value="InterPro"/>
</dbReference>
<feature type="transmembrane region" description="Helical" evidence="4">
    <location>
        <begin position="83"/>
        <end position="104"/>
    </location>
</feature>
<dbReference type="InterPro" id="IPR036259">
    <property type="entry name" value="MFS_trans_sf"/>
</dbReference>
<feature type="transmembrane region" description="Helical" evidence="4">
    <location>
        <begin position="177"/>
        <end position="197"/>
    </location>
</feature>
<accession>A0A518ALQ6</accession>
<feature type="transmembrane region" description="Helical" evidence="4">
    <location>
        <begin position="388"/>
        <end position="406"/>
    </location>
</feature>
<evidence type="ECO:0000256" key="1">
    <source>
        <dbReference type="ARBA" id="ARBA00022692"/>
    </source>
</evidence>
<dbReference type="InterPro" id="IPR050327">
    <property type="entry name" value="Proton-linked_MCT"/>
</dbReference>
<dbReference type="SUPFAM" id="SSF103473">
    <property type="entry name" value="MFS general substrate transporter"/>
    <property type="match status" value="1"/>
</dbReference>
<evidence type="ECO:0000256" key="2">
    <source>
        <dbReference type="ARBA" id="ARBA00022989"/>
    </source>
</evidence>
<feature type="transmembrane region" description="Helical" evidence="4">
    <location>
        <begin position="292"/>
        <end position="312"/>
    </location>
</feature>
<keyword evidence="3 4" id="KW-0472">Membrane</keyword>